<reference evidence="2 3" key="1">
    <citation type="submission" date="2022-10" db="EMBL/GenBank/DDBJ databases">
        <title>Luteolibacter flavescens strain MCCC 1K03193, whole genome shotgun sequencing project.</title>
        <authorList>
            <person name="Zhao G."/>
            <person name="Shen L."/>
        </authorList>
    </citation>
    <scope>NUCLEOTIDE SEQUENCE [LARGE SCALE GENOMIC DNA]</scope>
    <source>
        <strain evidence="2 3">MCCC 1K03193</strain>
    </source>
</reference>
<proteinExistence type="predicted"/>
<keyword evidence="3" id="KW-1185">Reference proteome</keyword>
<comment type="caution">
    <text evidence="2">The sequence shown here is derived from an EMBL/GenBank/DDBJ whole genome shotgun (WGS) entry which is preliminary data.</text>
</comment>
<dbReference type="EMBL" id="JAPDDS010000006">
    <property type="protein sequence ID" value="MCW1885580.1"/>
    <property type="molecule type" value="Genomic_DNA"/>
</dbReference>
<feature type="chain" id="PRO_5045603196" evidence="1">
    <location>
        <begin position="19"/>
        <end position="560"/>
    </location>
</feature>
<dbReference type="InterPro" id="IPR022435">
    <property type="entry name" value="Surface-anchored_actinobac"/>
</dbReference>
<evidence type="ECO:0000313" key="3">
    <source>
        <dbReference type="Proteomes" id="UP001207930"/>
    </source>
</evidence>
<gene>
    <name evidence="2" type="ORF">OKA04_12645</name>
</gene>
<dbReference type="NCBIfam" id="TIGR03769">
    <property type="entry name" value="P_ac_wall_RPT"/>
    <property type="match status" value="1"/>
</dbReference>
<organism evidence="2 3">
    <name type="scientific">Luteolibacter flavescens</name>
    <dbReference type="NCBI Taxonomy" id="1859460"/>
    <lineage>
        <taxon>Bacteria</taxon>
        <taxon>Pseudomonadati</taxon>
        <taxon>Verrucomicrobiota</taxon>
        <taxon>Verrucomicrobiia</taxon>
        <taxon>Verrucomicrobiales</taxon>
        <taxon>Verrucomicrobiaceae</taxon>
        <taxon>Luteolibacter</taxon>
    </lineage>
</organism>
<keyword evidence="1" id="KW-0732">Signal</keyword>
<evidence type="ECO:0000256" key="1">
    <source>
        <dbReference type="SAM" id="SignalP"/>
    </source>
</evidence>
<feature type="signal peptide" evidence="1">
    <location>
        <begin position="1"/>
        <end position="18"/>
    </location>
</feature>
<protein>
    <submittedName>
        <fullName evidence="2">Choice-of-anchor M domain-containing protein</fullName>
    </submittedName>
</protein>
<dbReference type="NCBIfam" id="NF038134">
    <property type="entry name" value="choice_anch_M"/>
    <property type="match status" value="1"/>
</dbReference>
<dbReference type="RefSeq" id="WP_264501535.1">
    <property type="nucleotide sequence ID" value="NZ_JAPDDS010000006.1"/>
</dbReference>
<evidence type="ECO:0000313" key="2">
    <source>
        <dbReference type="EMBL" id="MCW1885580.1"/>
    </source>
</evidence>
<sequence length="560" mass="58829">MTPFRLLPFVLLALPAAALTPPTDLLYGHYELHVDYAVTPGNPDAGWRFSVSYDEDDDFSTGAGVVRLDPESTVILAAPRTATAVPSPAGAFARFGPPGTPLWVLPQNNAIGTPFLGVRTTMSTGLFQARVGNNYSPSSQGSISLRLVSVEGTGPDAGGKFATWKTESFGSVVFSFDTTDGIGAAEEIPTIPVSSHTHYNWAFTKPGLYRVTLEAKGKLMPGHGNVITSARKTFLFAVPFSSRIAGVGELRVVAEESGPPRMIAADPANGVAYTPDRAMLETVAATTAGSALPGARWQANLSLSTIAAALPNGVGIDPAVASSGLAASEWSDLAWNVTGVRGPGNFALIEGGSAAGFPLSLSAGSTRNLVAAFTETGIYRVTGTLSGSRAGVPFTTAPYTLTFGAGLGADFTYAAWQASFERAAGLPTGSLADPEADHDGDGLANGVEFAFFWHGLDPARSDAHLMPLPAPGDDSSAGIGFLRDTYKDPLDESSWEIRGSHSADLFTWRVRSSRIPGFPLGIFETGAEQGNTWSRIMHRRLRVLPAPQSRGFFRFDVSAP</sequence>
<accession>A0ABT3FRI8</accession>
<dbReference type="Proteomes" id="UP001207930">
    <property type="component" value="Unassembled WGS sequence"/>
</dbReference>
<name>A0ABT3FRI8_9BACT</name>